<keyword evidence="8" id="KW-1185">Reference proteome</keyword>
<dbReference type="SUPFAM" id="SSF51197">
    <property type="entry name" value="Clavaminate synthase-like"/>
    <property type="match status" value="1"/>
</dbReference>
<evidence type="ECO:0000256" key="1">
    <source>
        <dbReference type="ARBA" id="ARBA00001954"/>
    </source>
</evidence>
<proteinExistence type="predicted"/>
<dbReference type="Gene3D" id="3.60.130.10">
    <property type="entry name" value="Clavaminate synthase-like"/>
    <property type="match status" value="1"/>
</dbReference>
<dbReference type="InterPro" id="IPR042098">
    <property type="entry name" value="TauD-like_sf"/>
</dbReference>
<evidence type="ECO:0000256" key="2">
    <source>
        <dbReference type="ARBA" id="ARBA00023002"/>
    </source>
</evidence>
<organism evidence="7 8">
    <name type="scientific">Streptomyces flaveolus</name>
    <dbReference type="NCBI Taxonomy" id="67297"/>
    <lineage>
        <taxon>Bacteria</taxon>
        <taxon>Bacillati</taxon>
        <taxon>Actinomycetota</taxon>
        <taxon>Actinomycetes</taxon>
        <taxon>Kitasatosporales</taxon>
        <taxon>Streptomycetaceae</taxon>
        <taxon>Streptomyces</taxon>
    </lineage>
</organism>
<reference evidence="7 8" key="1">
    <citation type="submission" date="2024-06" db="EMBL/GenBank/DDBJ databases">
        <title>The Natural Products Discovery Center: Release of the First 8490 Sequenced Strains for Exploring Actinobacteria Biosynthetic Diversity.</title>
        <authorList>
            <person name="Kalkreuter E."/>
            <person name="Kautsar S.A."/>
            <person name="Yang D."/>
            <person name="Bader C.D."/>
            <person name="Teijaro C.N."/>
            <person name="Fluegel L."/>
            <person name="Davis C.M."/>
            <person name="Simpson J.R."/>
            <person name="Lauterbach L."/>
            <person name="Steele A.D."/>
            <person name="Gui C."/>
            <person name="Meng S."/>
            <person name="Li G."/>
            <person name="Viehrig K."/>
            <person name="Ye F."/>
            <person name="Su P."/>
            <person name="Kiefer A.F."/>
            <person name="Nichols A."/>
            <person name="Cepeda A.J."/>
            <person name="Yan W."/>
            <person name="Fan B."/>
            <person name="Jiang Y."/>
            <person name="Adhikari A."/>
            <person name="Zheng C.-J."/>
            <person name="Schuster L."/>
            <person name="Cowan T.M."/>
            <person name="Smanski M.J."/>
            <person name="Chevrette M.G."/>
            <person name="De Carvalho L.P.S."/>
            <person name="Shen B."/>
        </authorList>
    </citation>
    <scope>NUCLEOTIDE SEQUENCE [LARGE SCALE GENOMIC DNA]</scope>
    <source>
        <strain evidence="7 8">NPDC000632</strain>
    </source>
</reference>
<keyword evidence="2" id="KW-0560">Oxidoreductase</keyword>
<comment type="cofactor">
    <cofactor evidence="1">
        <name>Fe(2+)</name>
        <dbReference type="ChEBI" id="CHEBI:29033"/>
    </cofactor>
</comment>
<accession>A0ABV1VG75</accession>
<evidence type="ECO:0000256" key="5">
    <source>
        <dbReference type="SAM" id="MobiDB-lite"/>
    </source>
</evidence>
<name>A0ABV1VG75_9ACTN</name>
<dbReference type="InterPro" id="IPR050411">
    <property type="entry name" value="AlphaKG_dependent_hydroxylases"/>
</dbReference>
<keyword evidence="3" id="KW-0408">Iron</keyword>
<evidence type="ECO:0000313" key="8">
    <source>
        <dbReference type="Proteomes" id="UP001490330"/>
    </source>
</evidence>
<keyword evidence="4" id="KW-0045">Antibiotic biosynthesis</keyword>
<feature type="region of interest" description="Disordered" evidence="5">
    <location>
        <begin position="252"/>
        <end position="276"/>
    </location>
</feature>
<dbReference type="Proteomes" id="UP001490330">
    <property type="component" value="Unassembled WGS sequence"/>
</dbReference>
<gene>
    <name evidence="7" type="ORF">ABT322_14975</name>
</gene>
<dbReference type="EMBL" id="JBEPCV010000012">
    <property type="protein sequence ID" value="MER6905054.1"/>
    <property type="molecule type" value="Genomic_DNA"/>
</dbReference>
<sequence>MTTRSLTLFEAHVTPADTGSGWTSAVTELLRTRGTATFEGLDTRAKVLAFAQQAMTLVPHRDSDSDGLTTIRDRGVASRRPGLAGLGTGELLAHTERSSLPRPPRLMLLVCQQPATSGGDVLLTDGRALHALLLERAPEALEMMALPGTAFYGDGGGHPSQIFTRHRGGRMSIRLRQDALAAFSPLLTPHLPLLRTSIEALQQRVTLGAGQGYLIDNSRWLHARTGFCGDRLCLRALGDPHTPIPPGFPVPDPQAGAVTDGLAPAQSGRMLPWSAPYDTVSPQAQFPAALLSPEPSGGA</sequence>
<dbReference type="PANTHER" id="PTHR10696">
    <property type="entry name" value="GAMMA-BUTYROBETAINE HYDROXYLASE-RELATED"/>
    <property type="match status" value="1"/>
</dbReference>
<evidence type="ECO:0000256" key="3">
    <source>
        <dbReference type="ARBA" id="ARBA00023004"/>
    </source>
</evidence>
<protein>
    <submittedName>
        <fullName evidence="7">TauD/TfdA family dioxygenase</fullName>
    </submittedName>
</protein>
<dbReference type="Pfam" id="PF02668">
    <property type="entry name" value="TauD"/>
    <property type="match status" value="1"/>
</dbReference>
<dbReference type="PANTHER" id="PTHR10696:SF56">
    <property type="entry name" value="TAUD_TFDA-LIKE DOMAIN-CONTAINING PROTEIN"/>
    <property type="match status" value="1"/>
</dbReference>
<evidence type="ECO:0000313" key="7">
    <source>
        <dbReference type="EMBL" id="MER6905054.1"/>
    </source>
</evidence>
<evidence type="ECO:0000259" key="6">
    <source>
        <dbReference type="Pfam" id="PF02668"/>
    </source>
</evidence>
<comment type="caution">
    <text evidence="7">The sequence shown here is derived from an EMBL/GenBank/DDBJ whole genome shotgun (WGS) entry which is preliminary data.</text>
</comment>
<dbReference type="GO" id="GO:0051213">
    <property type="term" value="F:dioxygenase activity"/>
    <property type="evidence" value="ECO:0007669"/>
    <property type="project" value="UniProtKB-KW"/>
</dbReference>
<dbReference type="RefSeq" id="WP_350716728.1">
    <property type="nucleotide sequence ID" value="NZ_JBEPCO010000005.1"/>
</dbReference>
<keyword evidence="7" id="KW-0223">Dioxygenase</keyword>
<evidence type="ECO:0000256" key="4">
    <source>
        <dbReference type="ARBA" id="ARBA00023194"/>
    </source>
</evidence>
<feature type="domain" description="TauD/TfdA-like" evidence="6">
    <location>
        <begin position="24"/>
        <end position="236"/>
    </location>
</feature>
<dbReference type="InterPro" id="IPR003819">
    <property type="entry name" value="TauD/TfdA-like"/>
</dbReference>